<evidence type="ECO:0000313" key="1">
    <source>
        <dbReference type="EMBL" id="KAK3765164.1"/>
    </source>
</evidence>
<accession>A0AAE1DC14</accession>
<protein>
    <submittedName>
        <fullName evidence="1">Uncharacterized protein</fullName>
    </submittedName>
</protein>
<name>A0AAE1DC14_9GAST</name>
<proteinExistence type="predicted"/>
<sequence length="73" mass="8240">MSEPGEVLDQRITIMPEPGRESDHREKLRGIMSELRGEKGLIEYLTNHVAGNLGEKCDYRELQSCQNPGEKGL</sequence>
<evidence type="ECO:0000313" key="2">
    <source>
        <dbReference type="Proteomes" id="UP001283361"/>
    </source>
</evidence>
<keyword evidence="2" id="KW-1185">Reference proteome</keyword>
<reference evidence="1" key="1">
    <citation type="journal article" date="2023" name="G3 (Bethesda)">
        <title>A reference genome for the long-term kleptoplast-retaining sea slug Elysia crispata morphotype clarki.</title>
        <authorList>
            <person name="Eastman K.E."/>
            <person name="Pendleton A.L."/>
            <person name="Shaikh M.A."/>
            <person name="Suttiyut T."/>
            <person name="Ogas R."/>
            <person name="Tomko P."/>
            <person name="Gavelis G."/>
            <person name="Widhalm J.R."/>
            <person name="Wisecaver J.H."/>
        </authorList>
    </citation>
    <scope>NUCLEOTIDE SEQUENCE</scope>
    <source>
        <strain evidence="1">ECLA1</strain>
    </source>
</reference>
<comment type="caution">
    <text evidence="1">The sequence shown here is derived from an EMBL/GenBank/DDBJ whole genome shotgun (WGS) entry which is preliminary data.</text>
</comment>
<gene>
    <name evidence="1" type="ORF">RRG08_059528</name>
</gene>
<dbReference type="EMBL" id="JAWDGP010004344">
    <property type="protein sequence ID" value="KAK3765164.1"/>
    <property type="molecule type" value="Genomic_DNA"/>
</dbReference>
<dbReference type="Proteomes" id="UP001283361">
    <property type="component" value="Unassembled WGS sequence"/>
</dbReference>
<organism evidence="1 2">
    <name type="scientific">Elysia crispata</name>
    <name type="common">lettuce slug</name>
    <dbReference type="NCBI Taxonomy" id="231223"/>
    <lineage>
        <taxon>Eukaryota</taxon>
        <taxon>Metazoa</taxon>
        <taxon>Spiralia</taxon>
        <taxon>Lophotrochozoa</taxon>
        <taxon>Mollusca</taxon>
        <taxon>Gastropoda</taxon>
        <taxon>Heterobranchia</taxon>
        <taxon>Euthyneura</taxon>
        <taxon>Panpulmonata</taxon>
        <taxon>Sacoglossa</taxon>
        <taxon>Placobranchoidea</taxon>
        <taxon>Plakobranchidae</taxon>
        <taxon>Elysia</taxon>
    </lineage>
</organism>
<dbReference type="AlphaFoldDB" id="A0AAE1DC14"/>